<keyword evidence="1" id="KW-1133">Transmembrane helix</keyword>
<keyword evidence="1" id="KW-0472">Membrane</keyword>
<dbReference type="eggNOG" id="ENOG5032Z8B">
    <property type="taxonomic scope" value="Bacteria"/>
</dbReference>
<comment type="caution">
    <text evidence="2">The sequence shown here is derived from an EMBL/GenBank/DDBJ whole genome shotgun (WGS) entry which is preliminary data.</text>
</comment>
<dbReference type="Proteomes" id="UP000030832">
    <property type="component" value="Unassembled WGS sequence"/>
</dbReference>
<proteinExistence type="predicted"/>
<dbReference type="InterPro" id="IPR020390">
    <property type="entry name" value="Uncharacterised_YqhV"/>
</dbReference>
<evidence type="ECO:0000313" key="3">
    <source>
        <dbReference type="Proteomes" id="UP000030832"/>
    </source>
</evidence>
<dbReference type="Pfam" id="PF10942">
    <property type="entry name" value="DUF2619"/>
    <property type="match status" value="1"/>
</dbReference>
<protein>
    <submittedName>
        <fullName evidence="2">Membrane protein</fullName>
    </submittedName>
</protein>
<feature type="transmembrane region" description="Helical" evidence="1">
    <location>
        <begin position="43"/>
        <end position="66"/>
    </location>
</feature>
<dbReference type="EMBL" id="JRJU01000018">
    <property type="protein sequence ID" value="KHF39552.1"/>
    <property type="molecule type" value="Genomic_DNA"/>
</dbReference>
<keyword evidence="3" id="KW-1185">Reference proteome</keyword>
<accession>A0A0B0IF92</accession>
<keyword evidence="1" id="KW-0812">Transmembrane</keyword>
<name>A0A0B0IF92_9BACI</name>
<dbReference type="AlphaFoldDB" id="A0A0B0IF92"/>
<feature type="transmembrane region" description="Helical" evidence="1">
    <location>
        <begin position="12"/>
        <end position="34"/>
    </location>
</feature>
<evidence type="ECO:0000256" key="1">
    <source>
        <dbReference type="SAM" id="Phobius"/>
    </source>
</evidence>
<gene>
    <name evidence="2" type="ORF">LQ50_14960</name>
</gene>
<dbReference type="OrthoDB" id="1726013at2"/>
<feature type="transmembrane region" description="Helical" evidence="1">
    <location>
        <begin position="72"/>
        <end position="91"/>
    </location>
</feature>
<evidence type="ECO:0000313" key="2">
    <source>
        <dbReference type="EMBL" id="KHF39552.1"/>
    </source>
</evidence>
<sequence>MKTWFYTIEMTLLVMVGLRVISGLIELTVAGLILKFNSIEKAIALNAMLAIIGPTIFIASIALGLIGMSDKLSLSKFLFIGAGVALILIGIRK</sequence>
<reference evidence="2 3" key="1">
    <citation type="submission" date="2014-09" db="EMBL/GenBank/DDBJ databases">
        <title>Genome sequencing and annotation of Bacillus Okhensis strain Kh10-101T.</title>
        <authorList>
            <person name="Prakash J.S."/>
        </authorList>
    </citation>
    <scope>NUCLEOTIDE SEQUENCE [LARGE SCALE GENOMIC DNA]</scope>
    <source>
        <strain evidence="3">Kh10-101T</strain>
    </source>
</reference>
<dbReference type="STRING" id="333138.LQ50_14960"/>
<dbReference type="RefSeq" id="WP_034630459.1">
    <property type="nucleotide sequence ID" value="NZ_JRJU01000018.1"/>
</dbReference>
<organism evidence="2 3">
    <name type="scientific">Halalkalibacter okhensis</name>
    <dbReference type="NCBI Taxonomy" id="333138"/>
    <lineage>
        <taxon>Bacteria</taxon>
        <taxon>Bacillati</taxon>
        <taxon>Bacillota</taxon>
        <taxon>Bacilli</taxon>
        <taxon>Bacillales</taxon>
        <taxon>Bacillaceae</taxon>
        <taxon>Halalkalibacter</taxon>
    </lineage>
</organism>